<feature type="domain" description="Resolvase/invertase-type recombinase catalytic" evidence="6">
    <location>
        <begin position="4"/>
        <end position="148"/>
    </location>
</feature>
<keyword evidence="3" id="KW-0233">DNA recombination</keyword>
<dbReference type="InterPro" id="IPR006118">
    <property type="entry name" value="Recombinase_CS"/>
</dbReference>
<dbReference type="CDD" id="cd03768">
    <property type="entry name" value="SR_ResInv"/>
    <property type="match status" value="1"/>
</dbReference>
<dbReference type="SMART" id="SM00857">
    <property type="entry name" value="Resolvase"/>
    <property type="match status" value="1"/>
</dbReference>
<proteinExistence type="predicted"/>
<dbReference type="GO" id="GO:0003677">
    <property type="term" value="F:DNA binding"/>
    <property type="evidence" value="ECO:0007669"/>
    <property type="project" value="UniProtKB-KW"/>
</dbReference>
<dbReference type="PROSITE" id="PS00397">
    <property type="entry name" value="RECOMBINASES_1"/>
    <property type="match status" value="1"/>
</dbReference>
<dbReference type="AlphaFoldDB" id="A0A561DZF8"/>
<keyword evidence="2" id="KW-0238">DNA-binding</keyword>
<dbReference type="Pfam" id="PF00239">
    <property type="entry name" value="Resolvase"/>
    <property type="match status" value="1"/>
</dbReference>
<evidence type="ECO:0000313" key="7">
    <source>
        <dbReference type="EMBL" id="TWE08758.1"/>
    </source>
</evidence>
<dbReference type="PANTHER" id="PTHR30461:SF2">
    <property type="entry name" value="SERINE RECOMBINASE PINE-RELATED"/>
    <property type="match status" value="1"/>
</dbReference>
<evidence type="ECO:0000256" key="4">
    <source>
        <dbReference type="PIRSR" id="PIRSR606118-50"/>
    </source>
</evidence>
<protein>
    <submittedName>
        <fullName evidence="7">DNA invertase Pin-like site-specific DNA recombinase</fullName>
    </submittedName>
</protein>
<dbReference type="PANTHER" id="PTHR30461">
    <property type="entry name" value="DNA-INVERTASE FROM LAMBDOID PROPHAGE"/>
    <property type="match status" value="1"/>
</dbReference>
<comment type="caution">
    <text evidence="7">The sequence shown here is derived from an EMBL/GenBank/DDBJ whole genome shotgun (WGS) entry which is preliminary data.</text>
</comment>
<dbReference type="Gene3D" id="3.40.50.1390">
    <property type="entry name" value="Resolvase, N-terminal catalytic domain"/>
    <property type="match status" value="1"/>
</dbReference>
<keyword evidence="1" id="KW-0229">DNA integration</keyword>
<keyword evidence="8" id="KW-1185">Reference proteome</keyword>
<accession>A0A561DZF8</accession>
<dbReference type="GO" id="GO:0000150">
    <property type="term" value="F:DNA strand exchange activity"/>
    <property type="evidence" value="ECO:0007669"/>
    <property type="project" value="InterPro"/>
</dbReference>
<evidence type="ECO:0000256" key="1">
    <source>
        <dbReference type="ARBA" id="ARBA00022908"/>
    </source>
</evidence>
<organism evidence="7 8">
    <name type="scientific">Neobacillus bataviensis</name>
    <dbReference type="NCBI Taxonomy" id="220685"/>
    <lineage>
        <taxon>Bacteria</taxon>
        <taxon>Bacillati</taxon>
        <taxon>Bacillota</taxon>
        <taxon>Bacilli</taxon>
        <taxon>Bacillales</taxon>
        <taxon>Bacillaceae</taxon>
        <taxon>Neobacillus</taxon>
    </lineage>
</organism>
<dbReference type="EMBL" id="VIVN01000001">
    <property type="protein sequence ID" value="TWE08758.1"/>
    <property type="molecule type" value="Genomic_DNA"/>
</dbReference>
<dbReference type="SUPFAM" id="SSF53041">
    <property type="entry name" value="Resolvase-like"/>
    <property type="match status" value="1"/>
</dbReference>
<dbReference type="InterPro" id="IPR036162">
    <property type="entry name" value="Resolvase-like_N_sf"/>
</dbReference>
<evidence type="ECO:0000313" key="8">
    <source>
        <dbReference type="Proteomes" id="UP000319671"/>
    </source>
</evidence>
<reference evidence="7 8" key="1">
    <citation type="submission" date="2019-06" db="EMBL/GenBank/DDBJ databases">
        <title>Sorghum-associated microbial communities from plants grown in Nebraska, USA.</title>
        <authorList>
            <person name="Schachtman D."/>
        </authorList>
    </citation>
    <scope>NUCLEOTIDE SEQUENCE [LARGE SCALE GENOMIC DNA]</scope>
    <source>
        <strain evidence="7 8">2482</strain>
    </source>
</reference>
<gene>
    <name evidence="7" type="ORF">FB550_101786</name>
</gene>
<dbReference type="Proteomes" id="UP000319671">
    <property type="component" value="Unassembled WGS sequence"/>
</dbReference>
<evidence type="ECO:0000256" key="5">
    <source>
        <dbReference type="PROSITE-ProRule" id="PRU10137"/>
    </source>
</evidence>
<dbReference type="GO" id="GO:0015074">
    <property type="term" value="P:DNA integration"/>
    <property type="evidence" value="ECO:0007669"/>
    <property type="project" value="UniProtKB-KW"/>
</dbReference>
<feature type="active site" description="O-(5'-phospho-DNA)-serine intermediate" evidence="4 5">
    <location>
        <position position="12"/>
    </location>
</feature>
<dbReference type="InterPro" id="IPR006119">
    <property type="entry name" value="Resolv_N"/>
</dbReference>
<name>A0A561DZF8_9BACI</name>
<dbReference type="PROSITE" id="PS51736">
    <property type="entry name" value="RECOMBINASES_3"/>
    <property type="match status" value="1"/>
</dbReference>
<sequence>MENRKFGYIRVSSRDQNEARQLQSMKEVGISDRDIFIDKQSGKDFNREQYQSLKHHLRDGDILYIHSLDRFGRNKEEILNEWMDITKNIKADIVVLDMPLLDTTKYQDSLGTFISDLVLQILSWLAEDERERIKKRQREGIDIALKNGVQFGRPKAEITEVFKEVYTEWKAGRITATEAMRRTDVKRTTFYKLLKEYEDQQASL</sequence>
<dbReference type="InterPro" id="IPR050639">
    <property type="entry name" value="SSR_resolvase"/>
</dbReference>
<evidence type="ECO:0000256" key="3">
    <source>
        <dbReference type="ARBA" id="ARBA00023172"/>
    </source>
</evidence>
<evidence type="ECO:0000259" key="6">
    <source>
        <dbReference type="PROSITE" id="PS51736"/>
    </source>
</evidence>
<dbReference type="RefSeq" id="WP_144562392.1">
    <property type="nucleotide sequence ID" value="NZ_VIVN01000001.1"/>
</dbReference>
<evidence type="ECO:0000256" key="2">
    <source>
        <dbReference type="ARBA" id="ARBA00023125"/>
    </source>
</evidence>